<evidence type="ECO:0000256" key="7">
    <source>
        <dbReference type="SAM" id="MobiDB-lite"/>
    </source>
</evidence>
<organism evidence="9 10">
    <name type="scientific">Ambrosiozyma monospora</name>
    <name type="common">Yeast</name>
    <name type="synonym">Endomycopsis monosporus</name>
    <dbReference type="NCBI Taxonomy" id="43982"/>
    <lineage>
        <taxon>Eukaryota</taxon>
        <taxon>Fungi</taxon>
        <taxon>Dikarya</taxon>
        <taxon>Ascomycota</taxon>
        <taxon>Saccharomycotina</taxon>
        <taxon>Pichiomycetes</taxon>
        <taxon>Pichiales</taxon>
        <taxon>Pichiaceae</taxon>
        <taxon>Ambrosiozyma</taxon>
    </lineage>
</organism>
<dbReference type="GO" id="GO:0015174">
    <property type="term" value="F:basic amino acid transmembrane transporter activity"/>
    <property type="evidence" value="ECO:0007669"/>
    <property type="project" value="TreeGrafter"/>
</dbReference>
<comment type="caution">
    <text evidence="9">The sequence shown here is derived from an EMBL/GenBank/DDBJ whole genome shotgun (WGS) entry which is preliminary data.</text>
</comment>
<keyword evidence="4 8" id="KW-0472">Membrane</keyword>
<keyword evidence="3 8" id="KW-1133">Transmembrane helix</keyword>
<dbReference type="Gene3D" id="1.20.1280.290">
    <property type="match status" value="2"/>
</dbReference>
<feature type="compositionally biased region" description="Low complexity" evidence="7">
    <location>
        <begin position="146"/>
        <end position="181"/>
    </location>
</feature>
<comment type="catalytic activity">
    <reaction evidence="6">
        <text>L-histidine(out) + L-arginine(in) = L-histidine(in) + L-arginine(out)</text>
        <dbReference type="Rhea" id="RHEA:71063"/>
        <dbReference type="ChEBI" id="CHEBI:32682"/>
        <dbReference type="ChEBI" id="CHEBI:57595"/>
    </reaction>
</comment>
<reference evidence="9" key="1">
    <citation type="submission" date="2023-04" db="EMBL/GenBank/DDBJ databases">
        <title>Ambrosiozyma monospora NBRC 1965.</title>
        <authorList>
            <person name="Ichikawa N."/>
            <person name="Sato H."/>
            <person name="Tonouchi N."/>
        </authorList>
    </citation>
    <scope>NUCLEOTIDE SEQUENCE</scope>
    <source>
        <strain evidence="9">NBRC 1965</strain>
    </source>
</reference>
<evidence type="ECO:0000313" key="9">
    <source>
        <dbReference type="EMBL" id="GMG27311.1"/>
    </source>
</evidence>
<dbReference type="Proteomes" id="UP001165063">
    <property type="component" value="Unassembled WGS sequence"/>
</dbReference>
<dbReference type="PANTHER" id="PTHR16201">
    <property type="entry name" value="SEVEN TRANSMEMBRANE PROTEIN 1-RELATED"/>
    <property type="match status" value="1"/>
</dbReference>
<feature type="transmembrane region" description="Helical" evidence="8">
    <location>
        <begin position="71"/>
        <end position="91"/>
    </location>
</feature>
<keyword evidence="10" id="KW-1185">Reference proteome</keyword>
<sequence length="412" mass="44594">MITPLQATRISTIFSICSTVSWILAQLPQQYTNFKTKDASSFSPHFLLLWLLGDLCSLLGCLLTHQLPFQTWLSCYFVFNDLVLILQYYLYSGNGNSNSNNKSTSTAAGLVELMDTDNDNETAVVDVDGELVPLLNGINVTGSVTGTGGASVSNQHRANSDSTLVDQDTDTDTTTKATSQKQKQHDKPRSFSTASTGSIVKSLATVTILGSNSVSAMYIPQHQATTSSSSDSISTSLSTLSTIPAISISLMSQESIGLTLAYLCTLIYWSSRIPQLYKNQKRHSVEGISPFLFGFALCGNLFYSLSILASPQFLVPGGDGDTDGRWHFLIDELPYLLGSGGTLVFDAFYFYQRWVFGVVVDDAYDGAEGDEELELGQSNGQGVGKLGKKHRSYLVVMDADDGVSSECLPAQI</sequence>
<comment type="subcellular location">
    <subcellularLocation>
        <location evidence="1">Membrane</location>
        <topology evidence="1">Multi-pass membrane protein</topology>
    </subcellularLocation>
</comment>
<evidence type="ECO:0000256" key="8">
    <source>
        <dbReference type="SAM" id="Phobius"/>
    </source>
</evidence>
<dbReference type="FunFam" id="1.20.1280.290:FF:000009">
    <property type="entry name" value="PQ loop repeat family protein"/>
    <property type="match status" value="1"/>
</dbReference>
<dbReference type="Pfam" id="PF04193">
    <property type="entry name" value="PQ-loop"/>
    <property type="match status" value="2"/>
</dbReference>
<keyword evidence="2 8" id="KW-0812">Transmembrane</keyword>
<feature type="transmembrane region" description="Helical" evidence="8">
    <location>
        <begin position="291"/>
        <end position="313"/>
    </location>
</feature>
<evidence type="ECO:0000313" key="10">
    <source>
        <dbReference type="Proteomes" id="UP001165063"/>
    </source>
</evidence>
<evidence type="ECO:0000256" key="3">
    <source>
        <dbReference type="ARBA" id="ARBA00022989"/>
    </source>
</evidence>
<dbReference type="OrthoDB" id="8048523at2759"/>
<dbReference type="GO" id="GO:0000329">
    <property type="term" value="C:fungal-type vacuole membrane"/>
    <property type="evidence" value="ECO:0007669"/>
    <property type="project" value="TreeGrafter"/>
</dbReference>
<accession>A0A9W6YY98</accession>
<protein>
    <submittedName>
        <fullName evidence="9">Unnamed protein product</fullName>
    </submittedName>
</protein>
<evidence type="ECO:0000256" key="4">
    <source>
        <dbReference type="ARBA" id="ARBA00023136"/>
    </source>
</evidence>
<dbReference type="GO" id="GO:0034488">
    <property type="term" value="P:basic amino acid transmembrane export from vacuole"/>
    <property type="evidence" value="ECO:0007669"/>
    <property type="project" value="TreeGrafter"/>
</dbReference>
<dbReference type="AlphaFoldDB" id="A0A9W6YY98"/>
<dbReference type="SMART" id="SM00679">
    <property type="entry name" value="CTNS"/>
    <property type="match status" value="2"/>
</dbReference>
<dbReference type="InterPro" id="IPR006603">
    <property type="entry name" value="PQ-loop_rpt"/>
</dbReference>
<dbReference type="InterPro" id="IPR051415">
    <property type="entry name" value="LAAT-1"/>
</dbReference>
<feature type="region of interest" description="Disordered" evidence="7">
    <location>
        <begin position="146"/>
        <end position="193"/>
    </location>
</feature>
<name>A0A9W6YY98_AMBMO</name>
<evidence type="ECO:0000256" key="1">
    <source>
        <dbReference type="ARBA" id="ARBA00004141"/>
    </source>
</evidence>
<feature type="transmembrane region" description="Helical" evidence="8">
    <location>
        <begin position="333"/>
        <end position="351"/>
    </location>
</feature>
<evidence type="ECO:0000256" key="6">
    <source>
        <dbReference type="ARBA" id="ARBA00050768"/>
    </source>
</evidence>
<dbReference type="PANTHER" id="PTHR16201:SF34">
    <property type="entry name" value="LYSOSOMAL AMINO ACID TRANSPORTER 1"/>
    <property type="match status" value="1"/>
</dbReference>
<dbReference type="EMBL" id="BSXU01001425">
    <property type="protein sequence ID" value="GMG27311.1"/>
    <property type="molecule type" value="Genomic_DNA"/>
</dbReference>
<evidence type="ECO:0000256" key="2">
    <source>
        <dbReference type="ARBA" id="ARBA00022692"/>
    </source>
</evidence>
<proteinExistence type="inferred from homology"/>
<gene>
    <name evidence="9" type="ORF">Amon01_000341800</name>
</gene>
<evidence type="ECO:0000256" key="5">
    <source>
        <dbReference type="ARBA" id="ARBA00038039"/>
    </source>
</evidence>
<feature type="transmembrane region" description="Helical" evidence="8">
    <location>
        <begin position="45"/>
        <end position="64"/>
    </location>
</feature>
<comment type="similarity">
    <text evidence="5">Belongs to the laat-1 family.</text>
</comment>